<name>A0A5B7GLF5_PORTR</name>
<sequence length="64" mass="7572">MFSRRQLRFIGVELPQLEDSDLARAIEVVQETHRRRAKKWHDRANIGRKTQQVEVARIVSMDQA</sequence>
<comment type="caution">
    <text evidence="1">The sequence shown here is derived from an EMBL/GenBank/DDBJ whole genome shotgun (WGS) entry which is preliminary data.</text>
</comment>
<organism evidence="1 2">
    <name type="scientific">Portunus trituberculatus</name>
    <name type="common">Swimming crab</name>
    <name type="synonym">Neptunus trituberculatus</name>
    <dbReference type="NCBI Taxonomy" id="210409"/>
    <lineage>
        <taxon>Eukaryota</taxon>
        <taxon>Metazoa</taxon>
        <taxon>Ecdysozoa</taxon>
        <taxon>Arthropoda</taxon>
        <taxon>Crustacea</taxon>
        <taxon>Multicrustacea</taxon>
        <taxon>Malacostraca</taxon>
        <taxon>Eumalacostraca</taxon>
        <taxon>Eucarida</taxon>
        <taxon>Decapoda</taxon>
        <taxon>Pleocyemata</taxon>
        <taxon>Brachyura</taxon>
        <taxon>Eubrachyura</taxon>
        <taxon>Portunoidea</taxon>
        <taxon>Portunidae</taxon>
        <taxon>Portuninae</taxon>
        <taxon>Portunus</taxon>
    </lineage>
</organism>
<evidence type="ECO:0000313" key="2">
    <source>
        <dbReference type="Proteomes" id="UP000324222"/>
    </source>
</evidence>
<dbReference type="AlphaFoldDB" id="A0A5B7GLF5"/>
<evidence type="ECO:0000313" key="1">
    <source>
        <dbReference type="EMBL" id="MPC59822.1"/>
    </source>
</evidence>
<accession>A0A5B7GLF5</accession>
<reference evidence="1 2" key="1">
    <citation type="submission" date="2019-05" db="EMBL/GenBank/DDBJ databases">
        <title>Another draft genome of Portunus trituberculatus and its Hox gene families provides insights of decapod evolution.</title>
        <authorList>
            <person name="Jeong J.-H."/>
            <person name="Song I."/>
            <person name="Kim S."/>
            <person name="Choi T."/>
            <person name="Kim D."/>
            <person name="Ryu S."/>
            <person name="Kim W."/>
        </authorList>
    </citation>
    <scope>NUCLEOTIDE SEQUENCE [LARGE SCALE GENOMIC DNA]</scope>
    <source>
        <tissue evidence="1">Muscle</tissue>
    </source>
</reference>
<gene>
    <name evidence="1" type="ORF">E2C01_053850</name>
</gene>
<keyword evidence="2" id="KW-1185">Reference proteome</keyword>
<protein>
    <submittedName>
        <fullName evidence="1">Uncharacterized protein</fullName>
    </submittedName>
</protein>
<dbReference type="EMBL" id="VSRR010016902">
    <property type="protein sequence ID" value="MPC59822.1"/>
    <property type="molecule type" value="Genomic_DNA"/>
</dbReference>
<proteinExistence type="predicted"/>
<dbReference type="Proteomes" id="UP000324222">
    <property type="component" value="Unassembled WGS sequence"/>
</dbReference>